<evidence type="ECO:0000313" key="2">
    <source>
        <dbReference type="Proteomes" id="UP001549363"/>
    </source>
</evidence>
<sequence length="260" mass="29937">MTNIHVYTAQEKQQSTMKICKHPRTEVGKQTKTRIVIESLVDQFLATGLIRNEQLFDRILYNKEIIWIQNEDYDGHLFAKASVADELKTRKNGFMMYMPTNPIVYEVNGEAYHLITRIDSVRAKPNLERLHLNPKPILSAARVNDLLCSMVMRFYETYLADLALVVATKRESTKLTNLKKYVEDEYAQFMQAVKALNDYHLNWHPRGNGHELLLQTIDNLQLLKSKPGTVLIDFSNNHGYVIVEPAYVLVEQSTSTAHAL</sequence>
<dbReference type="Proteomes" id="UP001549363">
    <property type="component" value="Unassembled WGS sequence"/>
</dbReference>
<reference evidence="1 2" key="1">
    <citation type="submission" date="2024-06" db="EMBL/GenBank/DDBJ databases">
        <title>Sorghum-associated microbial communities from plants grown in Nebraska, USA.</title>
        <authorList>
            <person name="Schachtman D."/>
        </authorList>
    </citation>
    <scope>NUCLEOTIDE SEQUENCE [LARGE SCALE GENOMIC DNA]</scope>
    <source>
        <strain evidence="1 2">736</strain>
    </source>
</reference>
<dbReference type="EMBL" id="JBEPSB010000019">
    <property type="protein sequence ID" value="MET4562376.1"/>
    <property type="molecule type" value="Genomic_DNA"/>
</dbReference>
<organism evidence="1 2">
    <name type="scientific">Lysinibacillus parviboronicapiens</name>
    <dbReference type="NCBI Taxonomy" id="436516"/>
    <lineage>
        <taxon>Bacteria</taxon>
        <taxon>Bacillati</taxon>
        <taxon>Bacillota</taxon>
        <taxon>Bacilli</taxon>
        <taxon>Bacillales</taxon>
        <taxon>Bacillaceae</taxon>
        <taxon>Lysinibacillus</taxon>
    </lineage>
</organism>
<protein>
    <submittedName>
        <fullName evidence="1">Uncharacterized protein</fullName>
    </submittedName>
</protein>
<accession>A0ABV2PN48</accession>
<name>A0ABV2PN48_9BACI</name>
<comment type="caution">
    <text evidence="1">The sequence shown here is derived from an EMBL/GenBank/DDBJ whole genome shotgun (WGS) entry which is preliminary data.</text>
</comment>
<gene>
    <name evidence="1" type="ORF">ABIA69_003566</name>
</gene>
<keyword evidence="2" id="KW-1185">Reference proteome</keyword>
<proteinExistence type="predicted"/>
<dbReference type="RefSeq" id="WP_354472468.1">
    <property type="nucleotide sequence ID" value="NZ_JBEPSB010000019.1"/>
</dbReference>
<evidence type="ECO:0000313" key="1">
    <source>
        <dbReference type="EMBL" id="MET4562376.1"/>
    </source>
</evidence>